<dbReference type="RefSeq" id="WP_310419693.1">
    <property type="nucleotide sequence ID" value="NZ_JAVDYC010000001.1"/>
</dbReference>
<dbReference type="Gene3D" id="1.10.10.10">
    <property type="entry name" value="Winged helix-like DNA-binding domain superfamily/Winged helix DNA-binding domain"/>
    <property type="match status" value="1"/>
</dbReference>
<dbReference type="PRINTS" id="PR00039">
    <property type="entry name" value="HTHLYSR"/>
</dbReference>
<comment type="similarity">
    <text evidence="1">Belongs to the LysR transcriptional regulatory family.</text>
</comment>
<dbReference type="Pfam" id="PF03466">
    <property type="entry name" value="LysR_substrate"/>
    <property type="match status" value="1"/>
</dbReference>
<keyword evidence="4" id="KW-0804">Transcription</keyword>
<comment type="caution">
    <text evidence="6">The sequence shown here is derived from an EMBL/GenBank/DDBJ whole genome shotgun (WGS) entry which is preliminary data.</text>
</comment>
<evidence type="ECO:0000259" key="5">
    <source>
        <dbReference type="PROSITE" id="PS50931"/>
    </source>
</evidence>
<evidence type="ECO:0000256" key="1">
    <source>
        <dbReference type="ARBA" id="ARBA00009437"/>
    </source>
</evidence>
<organism evidence="6 7">
    <name type="scientific">Catenuloplanes niger</name>
    <dbReference type="NCBI Taxonomy" id="587534"/>
    <lineage>
        <taxon>Bacteria</taxon>
        <taxon>Bacillati</taxon>
        <taxon>Actinomycetota</taxon>
        <taxon>Actinomycetes</taxon>
        <taxon>Micromonosporales</taxon>
        <taxon>Micromonosporaceae</taxon>
        <taxon>Catenuloplanes</taxon>
    </lineage>
</organism>
<dbReference type="InterPro" id="IPR005119">
    <property type="entry name" value="LysR_subst-bd"/>
</dbReference>
<evidence type="ECO:0000256" key="3">
    <source>
        <dbReference type="ARBA" id="ARBA00023125"/>
    </source>
</evidence>
<dbReference type="EMBL" id="JAVDYC010000001">
    <property type="protein sequence ID" value="MDR7325188.1"/>
    <property type="molecule type" value="Genomic_DNA"/>
</dbReference>
<dbReference type="InterPro" id="IPR036388">
    <property type="entry name" value="WH-like_DNA-bd_sf"/>
</dbReference>
<dbReference type="PANTHER" id="PTHR30346:SF0">
    <property type="entry name" value="HCA OPERON TRANSCRIPTIONAL ACTIVATOR HCAR"/>
    <property type="match status" value="1"/>
</dbReference>
<protein>
    <submittedName>
        <fullName evidence="6">DNA-binding transcriptional LysR family regulator</fullName>
    </submittedName>
</protein>
<evidence type="ECO:0000313" key="6">
    <source>
        <dbReference type="EMBL" id="MDR7325188.1"/>
    </source>
</evidence>
<feature type="domain" description="HTH lysR-type" evidence="5">
    <location>
        <begin position="7"/>
        <end position="63"/>
    </location>
</feature>
<evidence type="ECO:0000256" key="2">
    <source>
        <dbReference type="ARBA" id="ARBA00023015"/>
    </source>
</evidence>
<dbReference type="CDD" id="cd08414">
    <property type="entry name" value="PBP2_LTTR_aromatics_like"/>
    <property type="match status" value="1"/>
</dbReference>
<reference evidence="6 7" key="1">
    <citation type="submission" date="2023-07" db="EMBL/GenBank/DDBJ databases">
        <title>Sequencing the genomes of 1000 actinobacteria strains.</title>
        <authorList>
            <person name="Klenk H.-P."/>
        </authorList>
    </citation>
    <scope>NUCLEOTIDE SEQUENCE [LARGE SCALE GENOMIC DNA]</scope>
    <source>
        <strain evidence="6 7">DSM 44711</strain>
    </source>
</reference>
<evidence type="ECO:0000256" key="4">
    <source>
        <dbReference type="ARBA" id="ARBA00023163"/>
    </source>
</evidence>
<dbReference type="GO" id="GO:0003700">
    <property type="term" value="F:DNA-binding transcription factor activity"/>
    <property type="evidence" value="ECO:0007669"/>
    <property type="project" value="InterPro"/>
</dbReference>
<dbReference type="Pfam" id="PF00126">
    <property type="entry name" value="HTH_1"/>
    <property type="match status" value="1"/>
</dbReference>
<proteinExistence type="inferred from homology"/>
<dbReference type="InterPro" id="IPR036390">
    <property type="entry name" value="WH_DNA-bd_sf"/>
</dbReference>
<dbReference type="Gene3D" id="3.40.190.10">
    <property type="entry name" value="Periplasmic binding protein-like II"/>
    <property type="match status" value="2"/>
</dbReference>
<dbReference type="GO" id="GO:0003677">
    <property type="term" value="F:DNA binding"/>
    <property type="evidence" value="ECO:0007669"/>
    <property type="project" value="UniProtKB-KW"/>
</dbReference>
<dbReference type="PROSITE" id="PS50931">
    <property type="entry name" value="HTH_LYSR"/>
    <property type="match status" value="1"/>
</dbReference>
<dbReference type="PANTHER" id="PTHR30346">
    <property type="entry name" value="TRANSCRIPTIONAL DUAL REGULATOR HCAR-RELATED"/>
    <property type="match status" value="1"/>
</dbReference>
<dbReference type="SUPFAM" id="SSF53850">
    <property type="entry name" value="Periplasmic binding protein-like II"/>
    <property type="match status" value="1"/>
</dbReference>
<dbReference type="SUPFAM" id="SSF46785">
    <property type="entry name" value="Winged helix' DNA-binding domain"/>
    <property type="match status" value="1"/>
</dbReference>
<accession>A0AAE3ZSC9</accession>
<name>A0AAE3ZSC9_9ACTN</name>
<sequence length="307" mass="33540">MEMSGADLDRLRSFRALAEELHFTRAAARLHLTQPALSQQIRALERQLGTPLVRRGPRGCTLTEVGAQVADETRRLLAEADAAAARIRAAARGSDGQLRLAYTRSARGGRVDALVAAFRRAHPGIEVVPETGWTAPNVAGLLTGRCDAAFVRPPLDEPALICVRVDDEELLCAVPDGHRLTRRRRVSRADVAGEPAVMWPRENGPGMFDRTIAQVWPDGGFRLVRHEPDDEQLLRAVAEGSVIAAVPAGRARALKVPGVRLRRFTAPVPTVEIGLAFPRDSTNPAVHRLHELLVRQPPWVTVSQAKK</sequence>
<gene>
    <name evidence="6" type="ORF">J2S44_005438</name>
</gene>
<keyword evidence="2" id="KW-0805">Transcription regulation</keyword>
<keyword evidence="3 6" id="KW-0238">DNA-binding</keyword>
<dbReference type="AlphaFoldDB" id="A0AAE3ZSC9"/>
<dbReference type="FunFam" id="1.10.10.10:FF:000001">
    <property type="entry name" value="LysR family transcriptional regulator"/>
    <property type="match status" value="1"/>
</dbReference>
<dbReference type="InterPro" id="IPR000847">
    <property type="entry name" value="LysR_HTH_N"/>
</dbReference>
<dbReference type="Proteomes" id="UP001183629">
    <property type="component" value="Unassembled WGS sequence"/>
</dbReference>
<dbReference type="GO" id="GO:0032993">
    <property type="term" value="C:protein-DNA complex"/>
    <property type="evidence" value="ECO:0007669"/>
    <property type="project" value="TreeGrafter"/>
</dbReference>
<evidence type="ECO:0000313" key="7">
    <source>
        <dbReference type="Proteomes" id="UP001183629"/>
    </source>
</evidence>
<keyword evidence="7" id="KW-1185">Reference proteome</keyword>